<feature type="region of interest" description="Disordered" evidence="1">
    <location>
        <begin position="32"/>
        <end position="70"/>
    </location>
</feature>
<dbReference type="AlphaFoldDB" id="A0A8J3JP14"/>
<gene>
    <name evidence="3" type="ORF">Cba03nite_54470</name>
</gene>
<keyword evidence="4" id="KW-1185">Reference proteome</keyword>
<feature type="compositionally biased region" description="Pro residues" evidence="1">
    <location>
        <begin position="39"/>
        <end position="51"/>
    </location>
</feature>
<dbReference type="PROSITE" id="PS51257">
    <property type="entry name" value="PROKAR_LIPOPROTEIN"/>
    <property type="match status" value="1"/>
</dbReference>
<evidence type="ECO:0000256" key="1">
    <source>
        <dbReference type="SAM" id="MobiDB-lite"/>
    </source>
</evidence>
<evidence type="ECO:0000313" key="3">
    <source>
        <dbReference type="EMBL" id="GIF84098.1"/>
    </source>
</evidence>
<feature type="signal peptide" evidence="2">
    <location>
        <begin position="1"/>
        <end position="22"/>
    </location>
</feature>
<dbReference type="Proteomes" id="UP000601223">
    <property type="component" value="Unassembled WGS sequence"/>
</dbReference>
<accession>A0A8J3JP14</accession>
<comment type="caution">
    <text evidence="3">The sequence shown here is derived from an EMBL/GenBank/DDBJ whole genome shotgun (WGS) entry which is preliminary data.</text>
</comment>
<keyword evidence="2" id="KW-0732">Signal</keyword>
<protein>
    <recommendedName>
        <fullName evidence="5">DUF4352 domain-containing protein</fullName>
    </recommendedName>
</protein>
<proteinExistence type="predicted"/>
<dbReference type="EMBL" id="BONF01000033">
    <property type="protein sequence ID" value="GIF84098.1"/>
    <property type="molecule type" value="Genomic_DNA"/>
</dbReference>
<feature type="chain" id="PRO_5039344097" description="DUF4352 domain-containing protein" evidence="2">
    <location>
        <begin position="23"/>
        <end position="207"/>
    </location>
</feature>
<evidence type="ECO:0000256" key="2">
    <source>
        <dbReference type="SAM" id="SignalP"/>
    </source>
</evidence>
<reference evidence="3 4" key="1">
    <citation type="submission" date="2021-01" db="EMBL/GenBank/DDBJ databases">
        <title>Whole genome shotgun sequence of Catellatospora bangladeshensis NBRC 107357.</title>
        <authorList>
            <person name="Komaki H."/>
            <person name="Tamura T."/>
        </authorList>
    </citation>
    <scope>NUCLEOTIDE SEQUENCE [LARGE SCALE GENOMIC DNA]</scope>
    <source>
        <strain evidence="3 4">NBRC 107357</strain>
    </source>
</reference>
<sequence length="207" mass="21174">MITIRALSAGALAIATMLSLQGCIGVGDSWQHDPSTAQPVPPTVAIPPSPRPTTTAAPTPAASTSPTPSAALGPIIGTVVVSPGEFNDPRCAGGLPLPTAFTVSTKVTNRDGSNATVKVVAQYVLFGGTGYEGEAQLRFDPASGLYRATLPKLESRHFRGNPRYLQVSVMVREAATVLPAMAVANMTICLGVIENGGPASPSPSRLG</sequence>
<name>A0A8J3JP14_9ACTN</name>
<evidence type="ECO:0008006" key="5">
    <source>
        <dbReference type="Google" id="ProtNLM"/>
    </source>
</evidence>
<evidence type="ECO:0000313" key="4">
    <source>
        <dbReference type="Proteomes" id="UP000601223"/>
    </source>
</evidence>
<feature type="compositionally biased region" description="Low complexity" evidence="1">
    <location>
        <begin position="52"/>
        <end position="70"/>
    </location>
</feature>
<dbReference type="RefSeq" id="WP_203751854.1">
    <property type="nucleotide sequence ID" value="NZ_BONF01000033.1"/>
</dbReference>
<organism evidence="3 4">
    <name type="scientific">Catellatospora bangladeshensis</name>
    <dbReference type="NCBI Taxonomy" id="310355"/>
    <lineage>
        <taxon>Bacteria</taxon>
        <taxon>Bacillati</taxon>
        <taxon>Actinomycetota</taxon>
        <taxon>Actinomycetes</taxon>
        <taxon>Micromonosporales</taxon>
        <taxon>Micromonosporaceae</taxon>
        <taxon>Catellatospora</taxon>
    </lineage>
</organism>